<protein>
    <submittedName>
        <fullName evidence="1">Uncharacterized protein</fullName>
    </submittedName>
</protein>
<reference evidence="1" key="1">
    <citation type="journal article" date="2014" name="Front. Microbiol.">
        <title>High frequency of phylogenetically diverse reductive dehalogenase-homologous genes in deep subseafloor sedimentary metagenomes.</title>
        <authorList>
            <person name="Kawai M."/>
            <person name="Futagami T."/>
            <person name="Toyoda A."/>
            <person name="Takaki Y."/>
            <person name="Nishi S."/>
            <person name="Hori S."/>
            <person name="Arai W."/>
            <person name="Tsubouchi T."/>
            <person name="Morono Y."/>
            <person name="Uchiyama I."/>
            <person name="Ito T."/>
            <person name="Fujiyama A."/>
            <person name="Inagaki F."/>
            <person name="Takami H."/>
        </authorList>
    </citation>
    <scope>NUCLEOTIDE SEQUENCE</scope>
    <source>
        <strain evidence="1">Expedition CK06-06</strain>
    </source>
</reference>
<gene>
    <name evidence="1" type="ORF">S12H4_54561</name>
</gene>
<comment type="caution">
    <text evidence="1">The sequence shown here is derived from an EMBL/GenBank/DDBJ whole genome shotgun (WGS) entry which is preliminary data.</text>
</comment>
<feature type="non-terminal residue" evidence="1">
    <location>
        <position position="1"/>
    </location>
</feature>
<dbReference type="EMBL" id="BARW01034890">
    <property type="protein sequence ID" value="GAJ11245.1"/>
    <property type="molecule type" value="Genomic_DNA"/>
</dbReference>
<sequence length="51" mass="5752">EDLSLSARIKHLEDQGLLEACPEKGRKKVPAPIPVPDDIAQRFLREDRENG</sequence>
<name>X1VQ18_9ZZZZ</name>
<proteinExistence type="predicted"/>
<organism evidence="1">
    <name type="scientific">marine sediment metagenome</name>
    <dbReference type="NCBI Taxonomy" id="412755"/>
    <lineage>
        <taxon>unclassified sequences</taxon>
        <taxon>metagenomes</taxon>
        <taxon>ecological metagenomes</taxon>
    </lineage>
</organism>
<accession>X1VQ18</accession>
<dbReference type="AlphaFoldDB" id="X1VQ18"/>
<evidence type="ECO:0000313" key="1">
    <source>
        <dbReference type="EMBL" id="GAJ11245.1"/>
    </source>
</evidence>